<dbReference type="InterPro" id="IPR003385">
    <property type="entry name" value="Glyco_hydro_77"/>
</dbReference>
<evidence type="ECO:0000256" key="4">
    <source>
        <dbReference type="ARBA" id="ARBA00020295"/>
    </source>
</evidence>
<dbReference type="EC" id="2.4.1.25" evidence="3 10"/>
<evidence type="ECO:0000256" key="10">
    <source>
        <dbReference type="RuleBase" id="RU361207"/>
    </source>
</evidence>
<dbReference type="Gene3D" id="3.30.1590.10">
    <property type="entry name" value="Maltooligosyl trehalose synthase, domain 2"/>
    <property type="match status" value="1"/>
</dbReference>
<evidence type="ECO:0000313" key="12">
    <source>
        <dbReference type="EMBL" id="MBC3794433.1"/>
    </source>
</evidence>
<protein>
    <recommendedName>
        <fullName evidence="4 10">4-alpha-glucanotransferase</fullName>
        <ecNumber evidence="3 10">2.4.1.25</ecNumber>
    </recommendedName>
    <alternativeName>
        <fullName evidence="8 10">Amylomaltase</fullName>
    </alternativeName>
    <alternativeName>
        <fullName evidence="9 10">Disproportionating enzyme</fullName>
    </alternativeName>
</protein>
<dbReference type="CDD" id="cd11336">
    <property type="entry name" value="AmyAc_MTSase"/>
    <property type="match status" value="1"/>
</dbReference>
<evidence type="ECO:0000256" key="2">
    <source>
        <dbReference type="ARBA" id="ARBA00005684"/>
    </source>
</evidence>
<dbReference type="InterPro" id="IPR017853">
    <property type="entry name" value="GH"/>
</dbReference>
<dbReference type="InterPro" id="IPR006047">
    <property type="entry name" value="GH13_cat_dom"/>
</dbReference>
<dbReference type="Gene3D" id="3.30.750.90">
    <property type="match status" value="1"/>
</dbReference>
<evidence type="ECO:0000313" key="13">
    <source>
        <dbReference type="Proteomes" id="UP000700732"/>
    </source>
</evidence>
<dbReference type="Gene3D" id="3.20.20.80">
    <property type="entry name" value="Glycosidases"/>
    <property type="match status" value="4"/>
</dbReference>
<evidence type="ECO:0000256" key="6">
    <source>
        <dbReference type="ARBA" id="ARBA00022679"/>
    </source>
</evidence>
<reference evidence="12 13" key="1">
    <citation type="submission" date="2019-06" db="EMBL/GenBank/DDBJ databases">
        <title>Spirosoma utsteinense sp. nov. isolated from Antarctic ice-free soils.</title>
        <authorList>
            <person name="Tahon G."/>
        </authorList>
    </citation>
    <scope>NUCLEOTIDE SEQUENCE [LARGE SCALE GENOMIC DNA]</scope>
    <source>
        <strain evidence="12 13">LMG 31447</strain>
    </source>
</reference>
<keyword evidence="5 10" id="KW-0328">Glycosyltransferase</keyword>
<evidence type="ECO:0000256" key="3">
    <source>
        <dbReference type="ARBA" id="ARBA00012560"/>
    </source>
</evidence>
<keyword evidence="6 10" id="KW-0808">Transferase</keyword>
<sequence>MINPVSTYRIQFHQNFTFPDFERIIPYLDKLGVRTVYASPIFEATPGSDHGYDSVNPQRINPEIGTEAQLRAISEELTRRGMKWVQDIVPNHMAFHPNNRWLMDVLEKGQLSPYASFFDIDWTSPVHAGRLMVPFLGSSLDETIEKGELAVAFETDRLMLAYYDTAYPVHLRSYATIFQAVTGGPDKLVKPLLDDIDAALAITESDEYSAHSVRIQSRLAELEKDTAFLSFLKKCLKAVSSTPATMQQIADEQAYRLCYHAETDRQINYRRFFTVNGLICLNIQDPAVFDEVHKLPKALIEAGVFHGLRIDHIDGLSDPTRYLERLREMAGEDVYIVVEKILQNDEEFPAYWPVQGATGYAYLSMVNNLFTRTGSETSFTRFYHQLLGEKMAIRQELYDKKAYILTEHMNGELDNLYARFESLHLLDRNTLDEVTPDLLRSAIAEFLIQCPVYRYYGNQMPLSEEETEAVRGIFGRIRTKKPKLTPAVDQLEIVFLEKPREGKTDYNDRVLRFYQRCMQFTGPLTAKGVEDTLMYTYNRFIGHDEVGDSPEYFGLTVNAFHQKMVDRQLQWPLALSATSTHDTKRGEDVRSRLNVLTDLTDEWINTVKSWQEITQSLKVEIDDDSLSDGLAPDANDEYFIYQTLVGAYPMPDQDEDDFPNRLTEYLQKAMREGKRNTNYSEPNQAYEDATKAYALKLLDRKKPFWKSFQAFHRRIADFGIVNSLAQVVLKCTCPGVPDVYQGCEGWDFSMVDPDNRRPVDFDLRQRSLDDLENRNDETLWPELWENRYDARIKQWLVHTLLKERNEEPDLFANGHYIPLEVEGRYKKHVLAFARRYERCWYVIAVPLGIAQLSNSQEADVLALDWQTTRIMLPPEAPKNWQHRLSAAKGKADKFLSVGELFSDLPLAVLRLEFAPTERSAGILLPVTSLPSAYGIGDFGPEATAFADFLSRSHQTYWQVLPLNPVDSGEGHSPYSANSSMAGSPLFISPDILIQEGLLTEADLAGQLLPQTDQVDFKAASRVKQALLDKAWQRFQQTGTAVDQRAFRRYCQQEAPWLDDYALYAVLKEAHSNEPWHQWPKAFRLRKPDALVKFREEQAEAIDKAKWFQFLFARQWDTLKTYCNSLGVRLFGDLPFYISYDSVDVWANPNLFSLDKEGKMTAIAGVPPDYFNADGQLWGMPVFRWDELKKQDYAWWIERLRKNMERYDLLRLDHFRAFADYWEVPAGEGTAIKGEWKPGPGADFFKVVKRELGELPFVAEDLGEINEAVYELRDAFDLPGMNVLQFAFGDEMPQSVNSLHHHRLNSVAYTGTHDNNTSRGWYRKDAQKEQREQLKVYTGQAVSEENVHTVLGRMTYASVAKIAILPMQDVLGLDESARLNTPASTSNNWSWRVMPNQLTAASEEQLREWTNLYDR</sequence>
<evidence type="ECO:0000256" key="5">
    <source>
        <dbReference type="ARBA" id="ARBA00022676"/>
    </source>
</evidence>
<evidence type="ECO:0000256" key="1">
    <source>
        <dbReference type="ARBA" id="ARBA00000439"/>
    </source>
</evidence>
<evidence type="ECO:0000256" key="8">
    <source>
        <dbReference type="ARBA" id="ARBA00031423"/>
    </source>
</evidence>
<dbReference type="NCBIfam" id="TIGR02401">
    <property type="entry name" value="trehalose_TreY"/>
    <property type="match status" value="1"/>
</dbReference>
<dbReference type="PANTHER" id="PTHR32438:SF5">
    <property type="entry name" value="4-ALPHA-GLUCANOTRANSFERASE DPE1, CHLOROPLASTIC_AMYLOPLASTIC"/>
    <property type="match status" value="1"/>
</dbReference>
<accession>A0ABR6WCZ5</accession>
<dbReference type="Pfam" id="PF02446">
    <property type="entry name" value="Glyco_hydro_77"/>
    <property type="match status" value="1"/>
</dbReference>
<dbReference type="PANTHER" id="PTHR32438">
    <property type="entry name" value="4-ALPHA-GLUCANOTRANSFERASE DPE1, CHLOROPLASTIC/AMYLOPLASTIC"/>
    <property type="match status" value="1"/>
</dbReference>
<name>A0ABR6WCZ5_9BACT</name>
<comment type="caution">
    <text evidence="12">The sequence shown here is derived from an EMBL/GenBank/DDBJ whole genome shotgun (WGS) entry which is preliminary data.</text>
</comment>
<dbReference type="NCBIfam" id="TIGR00217">
    <property type="entry name" value="malQ"/>
    <property type="match status" value="1"/>
</dbReference>
<comment type="catalytic activity">
    <reaction evidence="1 10">
        <text>Transfers a segment of a (1-&gt;4)-alpha-D-glucan to a new position in an acceptor, which may be glucose or a (1-&gt;4)-alpha-D-glucan.</text>
        <dbReference type="EC" id="2.4.1.25"/>
    </reaction>
</comment>
<feature type="domain" description="Glycosyl hydrolase family 13 catalytic" evidence="11">
    <location>
        <begin position="16"/>
        <end position="480"/>
    </location>
</feature>
<dbReference type="RefSeq" id="WP_186740951.1">
    <property type="nucleotide sequence ID" value="NZ_VFIA01000045.1"/>
</dbReference>
<dbReference type="SUPFAM" id="SSF51445">
    <property type="entry name" value="(Trans)glycosidases"/>
    <property type="match status" value="2"/>
</dbReference>
<gene>
    <name evidence="12" type="ORF">FH603_4962</name>
</gene>
<organism evidence="12 13">
    <name type="scientific">Spirosoma utsteinense</name>
    <dbReference type="NCBI Taxonomy" id="2585773"/>
    <lineage>
        <taxon>Bacteria</taxon>
        <taxon>Pseudomonadati</taxon>
        <taxon>Bacteroidota</taxon>
        <taxon>Cytophagia</taxon>
        <taxon>Cytophagales</taxon>
        <taxon>Cytophagaceae</taxon>
        <taxon>Spirosoma</taxon>
    </lineage>
</organism>
<dbReference type="EMBL" id="VFIA01000045">
    <property type="protein sequence ID" value="MBC3794433.1"/>
    <property type="molecule type" value="Genomic_DNA"/>
</dbReference>
<evidence type="ECO:0000259" key="11">
    <source>
        <dbReference type="SMART" id="SM00642"/>
    </source>
</evidence>
<keyword evidence="13" id="KW-1185">Reference proteome</keyword>
<proteinExistence type="inferred from homology"/>
<evidence type="ECO:0000256" key="9">
    <source>
        <dbReference type="ARBA" id="ARBA00031501"/>
    </source>
</evidence>
<comment type="similarity">
    <text evidence="2 10">Belongs to the disproportionating enzyme family.</text>
</comment>
<evidence type="ECO:0000256" key="7">
    <source>
        <dbReference type="ARBA" id="ARBA00023277"/>
    </source>
</evidence>
<dbReference type="NCBIfam" id="NF011080">
    <property type="entry name" value="PRK14508.1-3"/>
    <property type="match status" value="1"/>
</dbReference>
<dbReference type="InterPro" id="IPR012767">
    <property type="entry name" value="Trehalose_TreY"/>
</dbReference>
<dbReference type="Proteomes" id="UP000700732">
    <property type="component" value="Unassembled WGS sequence"/>
</dbReference>
<keyword evidence="7 10" id="KW-0119">Carbohydrate metabolism</keyword>
<dbReference type="Pfam" id="PF00128">
    <property type="entry name" value="Alpha-amylase"/>
    <property type="match status" value="1"/>
</dbReference>
<dbReference type="SMART" id="SM00642">
    <property type="entry name" value="Aamy"/>
    <property type="match status" value="1"/>
</dbReference>